<dbReference type="Proteomes" id="UP000663866">
    <property type="component" value="Unassembled WGS sequence"/>
</dbReference>
<protein>
    <submittedName>
        <fullName evidence="3">Uncharacterized protein</fullName>
    </submittedName>
</protein>
<evidence type="ECO:0000256" key="1">
    <source>
        <dbReference type="SAM" id="Phobius"/>
    </source>
</evidence>
<dbReference type="AlphaFoldDB" id="A0A821I0I7"/>
<accession>A0A821I0I7</accession>
<evidence type="ECO:0000313" key="3">
    <source>
        <dbReference type="EMBL" id="CAF4695023.1"/>
    </source>
</evidence>
<keyword evidence="1" id="KW-1133">Transmembrane helix</keyword>
<keyword evidence="1" id="KW-0472">Membrane</keyword>
<proteinExistence type="predicted"/>
<feature type="transmembrane region" description="Helical" evidence="1">
    <location>
        <begin position="32"/>
        <end position="54"/>
    </location>
</feature>
<keyword evidence="4" id="KW-1185">Reference proteome</keyword>
<dbReference type="EMBL" id="CAJOBG010098986">
    <property type="protein sequence ID" value="CAF4695023.1"/>
    <property type="molecule type" value="Genomic_DNA"/>
</dbReference>
<gene>
    <name evidence="2" type="ORF">OVN521_LOCUS47678</name>
    <name evidence="3" type="ORF">OVN521_LOCUS48198</name>
</gene>
<organism evidence="3 4">
    <name type="scientific">Rotaria magnacalcarata</name>
    <dbReference type="NCBI Taxonomy" id="392030"/>
    <lineage>
        <taxon>Eukaryota</taxon>
        <taxon>Metazoa</taxon>
        <taxon>Spiralia</taxon>
        <taxon>Gnathifera</taxon>
        <taxon>Rotifera</taxon>
        <taxon>Eurotatoria</taxon>
        <taxon>Bdelloidea</taxon>
        <taxon>Philodinida</taxon>
        <taxon>Philodinidae</taxon>
        <taxon>Rotaria</taxon>
    </lineage>
</organism>
<comment type="caution">
    <text evidence="3">The sequence shown here is derived from an EMBL/GenBank/DDBJ whole genome shotgun (WGS) entry which is preliminary data.</text>
</comment>
<reference evidence="3" key="1">
    <citation type="submission" date="2021-02" db="EMBL/GenBank/DDBJ databases">
        <authorList>
            <person name="Nowell W R."/>
        </authorList>
    </citation>
    <scope>NUCLEOTIDE SEQUENCE</scope>
</reference>
<name>A0A821I0I7_9BILA</name>
<feature type="non-terminal residue" evidence="3">
    <location>
        <position position="1"/>
    </location>
</feature>
<sequence length="68" mass="7772">GRWSILWALTSFQGFAFYDVTRPGYPLWFKGLRVLLTAVSSLTLFATLTLSFVLPNREAKTKNTNRTM</sequence>
<keyword evidence="1" id="KW-0812">Transmembrane</keyword>
<evidence type="ECO:0000313" key="4">
    <source>
        <dbReference type="Proteomes" id="UP000663866"/>
    </source>
</evidence>
<evidence type="ECO:0000313" key="2">
    <source>
        <dbReference type="EMBL" id="CAF4679505.1"/>
    </source>
</evidence>
<dbReference type="EMBL" id="CAJOBG010095000">
    <property type="protein sequence ID" value="CAF4679505.1"/>
    <property type="molecule type" value="Genomic_DNA"/>
</dbReference>